<dbReference type="EMBL" id="BAABCP010000001">
    <property type="protein sequence ID" value="GAA3942800.1"/>
    <property type="molecule type" value="Genomic_DNA"/>
</dbReference>
<dbReference type="InterPro" id="IPR013328">
    <property type="entry name" value="6PGD_dom2"/>
</dbReference>
<evidence type="ECO:0000256" key="5">
    <source>
        <dbReference type="ARBA" id="ARBA00019465"/>
    </source>
</evidence>
<keyword evidence="7" id="KW-0521">NADP</keyword>
<evidence type="ECO:0000256" key="7">
    <source>
        <dbReference type="ARBA" id="ARBA00022857"/>
    </source>
</evidence>
<protein>
    <recommendedName>
        <fullName evidence="5">2-dehydropantoate 2-reductase</fullName>
        <ecNumber evidence="4">1.1.1.169</ecNumber>
    </recommendedName>
    <alternativeName>
        <fullName evidence="9">Ketopantoate reductase</fullName>
    </alternativeName>
</protein>
<evidence type="ECO:0000256" key="9">
    <source>
        <dbReference type="ARBA" id="ARBA00032024"/>
    </source>
</evidence>
<evidence type="ECO:0000256" key="3">
    <source>
        <dbReference type="ARBA" id="ARBA00007870"/>
    </source>
</evidence>
<dbReference type="InterPro" id="IPR036291">
    <property type="entry name" value="NAD(P)-bd_dom_sf"/>
</dbReference>
<evidence type="ECO:0000256" key="10">
    <source>
        <dbReference type="ARBA" id="ARBA00048793"/>
    </source>
</evidence>
<comment type="function">
    <text evidence="1">Catalyzes the NADPH-dependent reduction of ketopantoate into pantoic acid.</text>
</comment>
<dbReference type="InterPro" id="IPR003710">
    <property type="entry name" value="ApbA"/>
</dbReference>
<dbReference type="PANTHER" id="PTHR43765">
    <property type="entry name" value="2-DEHYDROPANTOATE 2-REDUCTASE-RELATED"/>
    <property type="match status" value="1"/>
</dbReference>
<comment type="pathway">
    <text evidence="2">Cofactor biosynthesis; (R)-pantothenate biosynthesis; (R)-pantoate from 3-methyl-2-oxobutanoate: step 2/2.</text>
</comment>
<evidence type="ECO:0000256" key="4">
    <source>
        <dbReference type="ARBA" id="ARBA00013014"/>
    </source>
</evidence>
<comment type="similarity">
    <text evidence="3">Belongs to the ketopantoate reductase family.</text>
</comment>
<reference evidence="14" key="1">
    <citation type="journal article" date="2019" name="Int. J. Syst. Evol. Microbiol.">
        <title>The Global Catalogue of Microorganisms (GCM) 10K type strain sequencing project: providing services to taxonomists for standard genome sequencing and annotation.</title>
        <authorList>
            <consortium name="The Broad Institute Genomics Platform"/>
            <consortium name="The Broad Institute Genome Sequencing Center for Infectious Disease"/>
            <person name="Wu L."/>
            <person name="Ma J."/>
        </authorList>
    </citation>
    <scope>NUCLEOTIDE SEQUENCE [LARGE SCALE GENOMIC DNA]</scope>
    <source>
        <strain evidence="14">JCM 17024</strain>
    </source>
</reference>
<comment type="caution">
    <text evidence="13">The sequence shown here is derived from an EMBL/GenBank/DDBJ whole genome shotgun (WGS) entry which is preliminary data.</text>
</comment>
<evidence type="ECO:0000313" key="14">
    <source>
        <dbReference type="Proteomes" id="UP001501591"/>
    </source>
</evidence>
<keyword evidence="8" id="KW-0560">Oxidoreductase</keyword>
<evidence type="ECO:0000256" key="8">
    <source>
        <dbReference type="ARBA" id="ARBA00023002"/>
    </source>
</evidence>
<evidence type="ECO:0000256" key="6">
    <source>
        <dbReference type="ARBA" id="ARBA00022655"/>
    </source>
</evidence>
<dbReference type="SUPFAM" id="SSF51735">
    <property type="entry name" value="NAD(P)-binding Rossmann-fold domains"/>
    <property type="match status" value="1"/>
</dbReference>
<dbReference type="InterPro" id="IPR013752">
    <property type="entry name" value="KPA_reductase"/>
</dbReference>
<organism evidence="13 14">
    <name type="scientific">Microbacterium soli</name>
    <dbReference type="NCBI Taxonomy" id="446075"/>
    <lineage>
        <taxon>Bacteria</taxon>
        <taxon>Bacillati</taxon>
        <taxon>Actinomycetota</taxon>
        <taxon>Actinomycetes</taxon>
        <taxon>Micrococcales</taxon>
        <taxon>Microbacteriaceae</taxon>
        <taxon>Microbacterium</taxon>
    </lineage>
</organism>
<evidence type="ECO:0000256" key="2">
    <source>
        <dbReference type="ARBA" id="ARBA00004994"/>
    </source>
</evidence>
<evidence type="ECO:0000259" key="11">
    <source>
        <dbReference type="Pfam" id="PF02558"/>
    </source>
</evidence>
<dbReference type="Gene3D" id="1.10.1040.10">
    <property type="entry name" value="N-(1-d-carboxylethyl)-l-norvaline Dehydrogenase, domain 2"/>
    <property type="match status" value="1"/>
</dbReference>
<dbReference type="NCBIfam" id="TIGR00745">
    <property type="entry name" value="apbA_panE"/>
    <property type="match status" value="1"/>
</dbReference>
<keyword evidence="14" id="KW-1185">Reference proteome</keyword>
<dbReference type="Proteomes" id="UP001501591">
    <property type="component" value="Unassembled WGS sequence"/>
</dbReference>
<feature type="domain" description="Ketopantoate reductase N-terminal" evidence="11">
    <location>
        <begin position="3"/>
        <end position="153"/>
    </location>
</feature>
<dbReference type="Pfam" id="PF08546">
    <property type="entry name" value="ApbA_C"/>
    <property type="match status" value="1"/>
</dbReference>
<dbReference type="PANTHER" id="PTHR43765:SF2">
    <property type="entry name" value="2-DEHYDROPANTOATE 2-REDUCTASE"/>
    <property type="match status" value="1"/>
</dbReference>
<evidence type="ECO:0000259" key="12">
    <source>
        <dbReference type="Pfam" id="PF08546"/>
    </source>
</evidence>
<dbReference type="SUPFAM" id="SSF48179">
    <property type="entry name" value="6-phosphogluconate dehydrogenase C-terminal domain-like"/>
    <property type="match status" value="1"/>
</dbReference>
<sequence length="356" mass="37860">MTIWVVGAGAIGCMVGARLAQYEDVVLVDGWKEHVDAINADGLRVDYHDETVTVRSRAVEFDALDAVEETPDIVLLSVKSTDTEGVLRKIVHRLGPESAVVSVQNGMNEEAIAGVVGAERTIGAMVTGDSAIIAPGHAAARMAKRRLVIGELDGRDTPRIRALAERLSQSLPTTWTDNIMGQLWTKLVRNCMFNALGALTGLEANRIAGHPVARSVAFALAREAIRVALAEGMTLDPVLLGSDVAGFLAEPGSEAAERAAQEFERLFTALPSVKSSMLQDVLRGRRTEVDHLNGFVVAKGRTSAVSTAVNERVVALVHQVENGSLERGVDVLGGPLVEDEGLLGERAILDRLPAAG</sequence>
<evidence type="ECO:0000313" key="13">
    <source>
        <dbReference type="EMBL" id="GAA3942800.1"/>
    </source>
</evidence>
<feature type="domain" description="Ketopantoate reductase C-terminal" evidence="12">
    <location>
        <begin position="178"/>
        <end position="321"/>
    </location>
</feature>
<dbReference type="Gene3D" id="3.40.50.720">
    <property type="entry name" value="NAD(P)-binding Rossmann-like Domain"/>
    <property type="match status" value="1"/>
</dbReference>
<comment type="catalytic activity">
    <reaction evidence="10">
        <text>(R)-pantoate + NADP(+) = 2-dehydropantoate + NADPH + H(+)</text>
        <dbReference type="Rhea" id="RHEA:16233"/>
        <dbReference type="ChEBI" id="CHEBI:11561"/>
        <dbReference type="ChEBI" id="CHEBI:15378"/>
        <dbReference type="ChEBI" id="CHEBI:15980"/>
        <dbReference type="ChEBI" id="CHEBI:57783"/>
        <dbReference type="ChEBI" id="CHEBI:58349"/>
        <dbReference type="EC" id="1.1.1.169"/>
    </reaction>
</comment>
<proteinExistence type="inferred from homology"/>
<dbReference type="Pfam" id="PF02558">
    <property type="entry name" value="ApbA"/>
    <property type="match status" value="1"/>
</dbReference>
<dbReference type="InterPro" id="IPR050838">
    <property type="entry name" value="Ketopantoate_reductase"/>
</dbReference>
<accession>A0ABP7NC49</accession>
<name>A0ABP7NC49_9MICO</name>
<evidence type="ECO:0000256" key="1">
    <source>
        <dbReference type="ARBA" id="ARBA00002919"/>
    </source>
</evidence>
<dbReference type="EC" id="1.1.1.169" evidence="4"/>
<dbReference type="InterPro" id="IPR008927">
    <property type="entry name" value="6-PGluconate_DH-like_C_sf"/>
</dbReference>
<gene>
    <name evidence="13" type="ORF">GCM10022383_20850</name>
</gene>
<dbReference type="InterPro" id="IPR013332">
    <property type="entry name" value="KPR_N"/>
</dbReference>
<keyword evidence="6" id="KW-0566">Pantothenate biosynthesis</keyword>